<evidence type="ECO:0000313" key="2">
    <source>
        <dbReference type="Proteomes" id="UP000626697"/>
    </source>
</evidence>
<reference evidence="1 2" key="1">
    <citation type="submission" date="2020-08" db="EMBL/GenBank/DDBJ databases">
        <title>Genomic Encyclopedia of Type Strains, Phase IV (KMG-IV): sequencing the most valuable type-strain genomes for metagenomic binning, comparative biology and taxonomic classification.</title>
        <authorList>
            <person name="Goeker M."/>
        </authorList>
    </citation>
    <scope>NUCLEOTIDE SEQUENCE [LARGE SCALE GENOMIC DNA]</scope>
    <source>
        <strain evidence="1 2">DSM 105481</strain>
    </source>
</reference>
<gene>
    <name evidence="1" type="ORF">HNP81_001303</name>
</gene>
<dbReference type="PANTHER" id="PTHR35368">
    <property type="entry name" value="HYDROPEROXIDE REDUCTASE"/>
    <property type="match status" value="1"/>
</dbReference>
<evidence type="ECO:0000313" key="1">
    <source>
        <dbReference type="EMBL" id="MBA9026018.1"/>
    </source>
</evidence>
<sequence length="152" mass="17638">MKIKENIHIRNIEVNTKWKRKVQTEHFVRGFQFLIDEPKKLGGDNEAPTPLEYVLGSFNGCLLVVIDLVAKELEFQYDNIDITSNALVDRRGLAGTANVSPYYQSVENEIIFYTEETEERLEELKEIVIKRCPLYNLLKNAGVKIHLNWTIK</sequence>
<proteinExistence type="predicted"/>
<dbReference type="Proteomes" id="UP000626697">
    <property type="component" value="Unassembled WGS sequence"/>
</dbReference>
<dbReference type="EMBL" id="JACJHX010000003">
    <property type="protein sequence ID" value="MBA9026018.1"/>
    <property type="molecule type" value="Genomic_DNA"/>
</dbReference>
<dbReference type="PANTHER" id="PTHR35368:SF1">
    <property type="entry name" value="HYDROPEROXIDE REDUCTASE"/>
    <property type="match status" value="1"/>
</dbReference>
<dbReference type="SUPFAM" id="SSF82784">
    <property type="entry name" value="OsmC-like"/>
    <property type="match status" value="1"/>
</dbReference>
<dbReference type="InterPro" id="IPR036102">
    <property type="entry name" value="OsmC/Ohrsf"/>
</dbReference>
<dbReference type="InterPro" id="IPR003718">
    <property type="entry name" value="OsmC/Ohr_fam"/>
</dbReference>
<dbReference type="RefSeq" id="WP_182501982.1">
    <property type="nucleotide sequence ID" value="NZ_JACJHX010000003.1"/>
</dbReference>
<dbReference type="InterPro" id="IPR052924">
    <property type="entry name" value="OsmC/Ohr_hydroprdx_reductase"/>
</dbReference>
<dbReference type="Pfam" id="PF02566">
    <property type="entry name" value="OsmC"/>
    <property type="match status" value="1"/>
</dbReference>
<protein>
    <submittedName>
        <fullName evidence="1">OsmC-like protein</fullName>
    </submittedName>
</protein>
<dbReference type="InterPro" id="IPR015946">
    <property type="entry name" value="KH_dom-like_a/b"/>
</dbReference>
<name>A0ABR6CLW0_9BACI</name>
<accession>A0ABR6CLW0</accession>
<dbReference type="Gene3D" id="3.30.300.20">
    <property type="match status" value="1"/>
</dbReference>
<keyword evidence="2" id="KW-1185">Reference proteome</keyword>
<organism evidence="1 2">
    <name type="scientific">Peribacillus huizhouensis</name>
    <dbReference type="NCBI Taxonomy" id="1501239"/>
    <lineage>
        <taxon>Bacteria</taxon>
        <taxon>Bacillati</taxon>
        <taxon>Bacillota</taxon>
        <taxon>Bacilli</taxon>
        <taxon>Bacillales</taxon>
        <taxon>Bacillaceae</taxon>
        <taxon>Peribacillus</taxon>
    </lineage>
</organism>
<comment type="caution">
    <text evidence="1">The sequence shown here is derived from an EMBL/GenBank/DDBJ whole genome shotgun (WGS) entry which is preliminary data.</text>
</comment>